<dbReference type="EMBL" id="JBGBPQ010000014">
    <property type="protein sequence ID" value="KAL1511536.1"/>
    <property type="molecule type" value="Genomic_DNA"/>
</dbReference>
<organism evidence="4 5">
    <name type="scientific">Prymnesium parvum</name>
    <name type="common">Toxic golden alga</name>
    <dbReference type="NCBI Taxonomy" id="97485"/>
    <lineage>
        <taxon>Eukaryota</taxon>
        <taxon>Haptista</taxon>
        <taxon>Haptophyta</taxon>
        <taxon>Prymnesiophyceae</taxon>
        <taxon>Prymnesiales</taxon>
        <taxon>Prymnesiaceae</taxon>
        <taxon>Prymnesium</taxon>
    </lineage>
</organism>
<feature type="compositionally biased region" description="Acidic residues" evidence="1">
    <location>
        <begin position="683"/>
        <end position="695"/>
    </location>
</feature>
<evidence type="ECO:0000313" key="5">
    <source>
        <dbReference type="Proteomes" id="UP001515480"/>
    </source>
</evidence>
<keyword evidence="2" id="KW-0472">Membrane</keyword>
<keyword evidence="2" id="KW-1133">Transmembrane helix</keyword>
<feature type="region of interest" description="Disordered" evidence="1">
    <location>
        <begin position="340"/>
        <end position="359"/>
    </location>
</feature>
<dbReference type="InterPro" id="IPR015894">
    <property type="entry name" value="Guanylate-bd_N"/>
</dbReference>
<evidence type="ECO:0000313" key="4">
    <source>
        <dbReference type="EMBL" id="KAL1511536.1"/>
    </source>
</evidence>
<keyword evidence="2" id="KW-0812">Transmembrane</keyword>
<dbReference type="Proteomes" id="UP001515480">
    <property type="component" value="Unassembled WGS sequence"/>
</dbReference>
<proteinExistence type="predicted"/>
<comment type="caution">
    <text evidence="4">The sequence shown here is derived from an EMBL/GenBank/DDBJ whole genome shotgun (WGS) entry which is preliminary data.</text>
</comment>
<feature type="transmembrane region" description="Helical" evidence="2">
    <location>
        <begin position="549"/>
        <end position="568"/>
    </location>
</feature>
<feature type="domain" description="Guanylate-binding protein N-terminal" evidence="3">
    <location>
        <begin position="82"/>
        <end position="332"/>
    </location>
</feature>
<feature type="region of interest" description="Disordered" evidence="1">
    <location>
        <begin position="666"/>
        <end position="707"/>
    </location>
</feature>
<feature type="transmembrane region" description="Helical" evidence="2">
    <location>
        <begin position="575"/>
        <end position="593"/>
    </location>
</feature>
<accession>A0AB34J4T6</accession>
<name>A0AB34J4T6_PRYPA</name>
<reference evidence="4 5" key="1">
    <citation type="journal article" date="2024" name="Science">
        <title>Giant polyketide synthase enzymes in the biosynthesis of giant marine polyether toxins.</title>
        <authorList>
            <person name="Fallon T.R."/>
            <person name="Shende V.V."/>
            <person name="Wierzbicki I.H."/>
            <person name="Pendleton A.L."/>
            <person name="Watervoot N.F."/>
            <person name="Auber R.P."/>
            <person name="Gonzalez D.J."/>
            <person name="Wisecaver J.H."/>
            <person name="Moore B.S."/>
        </authorList>
    </citation>
    <scope>NUCLEOTIDE SEQUENCE [LARGE SCALE GENOMIC DNA]</scope>
    <source>
        <strain evidence="4 5">12B1</strain>
    </source>
</reference>
<dbReference type="Pfam" id="PF02263">
    <property type="entry name" value="GBP"/>
    <property type="match status" value="1"/>
</dbReference>
<dbReference type="InterPro" id="IPR027417">
    <property type="entry name" value="P-loop_NTPase"/>
</dbReference>
<sequence length="707" mass="77661">MLWLAPLAAAREVAAPSAPLAAQLVRGWPPTHEATGPPGAGARQLREPALREGAEARPLEARPLEARPLEAMALLLPDASGNKLELQPPALAWLESLRGPLAVVSAIGQYRSGKSYLLNQMMGLPCDKGFTVGHERHTQTKGVWFMEGGDAGPTRTLYFDTEGFDATGKAAVYDDRIFAFSTLISSAMLYNLVETIKEADVEKLSFVAQLAQEFWRRSQGAAAKGRGAHRTAKGSEWMPPALLWLVQRDFLQGSTVDEYLRDALKVASERPTDDEHAKRLNQIRKALSAFGDGMSGMGLVQPHVRRTALCELEQKDLAPEYIAGLARVREWVSKHTAADAAGGPIAPKKNRRPLRTQAGGRVWPSGAELVAQVRKLVEALNAQEIPTAGSVIDAFNRDLILRNTAELKATLHAIALPLPTHELDAQARAAVHAAKAQIIRQTFGADLESAGGLGQFDASVDDLLHTLADANFRASHAACNGQWERCSGAVEKLKSATLPSRRRFWARIQECNITLASCVGPAAPEYLGRLHSLAVNGAAEYGEAFLNRISHLMLVGCAGGILVFRYVLQHATAEFVCWVVLIAVEVLPRLNAITQFSNAPTFWDSPTGQTVLQMYESAVYNEYIDADDWIHILLLVLVAVFFVRQCRVWYNGCCETCCGGGRRRKARAKDASRRGRKTRPVDYDDEEDEDEDDEERELRRPSRTLRR</sequence>
<feature type="transmembrane region" description="Helical" evidence="2">
    <location>
        <begin position="629"/>
        <end position="646"/>
    </location>
</feature>
<dbReference type="GO" id="GO:0005525">
    <property type="term" value="F:GTP binding"/>
    <property type="evidence" value="ECO:0007669"/>
    <property type="project" value="InterPro"/>
</dbReference>
<dbReference type="PANTHER" id="PTHR10751">
    <property type="entry name" value="GUANYLATE BINDING PROTEIN"/>
    <property type="match status" value="1"/>
</dbReference>
<dbReference type="AlphaFoldDB" id="A0AB34J4T6"/>
<gene>
    <name evidence="4" type="ORF">AB1Y20_006330</name>
</gene>
<keyword evidence="5" id="KW-1185">Reference proteome</keyword>
<dbReference type="SUPFAM" id="SSF52540">
    <property type="entry name" value="P-loop containing nucleoside triphosphate hydrolases"/>
    <property type="match status" value="1"/>
</dbReference>
<evidence type="ECO:0000256" key="1">
    <source>
        <dbReference type="SAM" id="MobiDB-lite"/>
    </source>
</evidence>
<dbReference type="GO" id="GO:0003924">
    <property type="term" value="F:GTPase activity"/>
    <property type="evidence" value="ECO:0007669"/>
    <property type="project" value="InterPro"/>
</dbReference>
<dbReference type="Gene3D" id="3.40.50.300">
    <property type="entry name" value="P-loop containing nucleotide triphosphate hydrolases"/>
    <property type="match status" value="1"/>
</dbReference>
<evidence type="ECO:0000256" key="2">
    <source>
        <dbReference type="SAM" id="Phobius"/>
    </source>
</evidence>
<protein>
    <recommendedName>
        <fullName evidence="3">Guanylate-binding protein N-terminal domain-containing protein</fullName>
    </recommendedName>
</protein>
<evidence type="ECO:0000259" key="3">
    <source>
        <dbReference type="Pfam" id="PF02263"/>
    </source>
</evidence>